<reference evidence="2 3" key="1">
    <citation type="journal article" date="2014" name="Genome Announc.">
        <title>Draft Genome Sequences of Two Vibrionaceae Species, Vibrio ponticus C121 and Photobacterium aphoticum C119, Isolated as Coral Reef Microbiota.</title>
        <authorList>
            <person name="Al-saari N."/>
            <person name="Meirelles P.M."/>
            <person name="Mino S."/>
            <person name="Suda W."/>
            <person name="Oshima K."/>
            <person name="Hattori M."/>
            <person name="Ohkuma M."/>
            <person name="Thompson F.L."/>
            <person name="Gomez-Gil B."/>
            <person name="Sawabe T."/>
            <person name="Sawabe T."/>
        </authorList>
    </citation>
    <scope>NUCLEOTIDE SEQUENCE [LARGE SCALE GENOMIC DNA]</scope>
    <source>
        <strain evidence="2 3">JCM 19237</strain>
    </source>
</reference>
<dbReference type="InterPro" id="IPR036610">
    <property type="entry name" value="PEBP-like_sf"/>
</dbReference>
<dbReference type="InterPro" id="IPR005247">
    <property type="entry name" value="YbhB_YbcL/LppC-like"/>
</dbReference>
<accession>A0A090QWH2</accession>
<name>A0A090QWH2_9GAMM</name>
<protein>
    <submittedName>
        <fullName evidence="2">Phospholipid-binding protein</fullName>
    </submittedName>
</protein>
<dbReference type="eggNOG" id="COG1881">
    <property type="taxonomic scope" value="Bacteria"/>
</dbReference>
<evidence type="ECO:0000313" key="3">
    <source>
        <dbReference type="Proteomes" id="UP000029227"/>
    </source>
</evidence>
<feature type="signal peptide" evidence="1">
    <location>
        <begin position="1"/>
        <end position="30"/>
    </location>
</feature>
<dbReference type="CDD" id="cd00865">
    <property type="entry name" value="PEBP_bact_arch"/>
    <property type="match status" value="1"/>
</dbReference>
<dbReference type="InterPro" id="IPR008914">
    <property type="entry name" value="PEBP"/>
</dbReference>
<sequence>MKTARFFRKTPVLAASMLSLSLLVAQSANAFELTSKDIQEGHPMAKTFEYNSWGCDGGNQSPQLMWKDAPKGTKSFAITAYDPDAPTGSGFWHWVAYDIPANVTALPRGVDINKIGGKTARIDYGTTGFGGVCPPKGDGMHRYQFTVWALPTATLNVGPDTTPAVIGFTLNNMALGKAKLTATFTR</sequence>
<dbReference type="AlphaFoldDB" id="A0A090QWH2"/>
<feature type="chain" id="PRO_5001862091" evidence="1">
    <location>
        <begin position="31"/>
        <end position="186"/>
    </location>
</feature>
<proteinExistence type="predicted"/>
<comment type="caution">
    <text evidence="2">The sequence shown here is derived from an EMBL/GenBank/DDBJ whole genome shotgun (WGS) entry which is preliminary data.</text>
</comment>
<dbReference type="EMBL" id="BBMN01000010">
    <property type="protein sequence ID" value="GAL06219.1"/>
    <property type="molecule type" value="Genomic_DNA"/>
</dbReference>
<gene>
    <name evidence="2" type="ORF">JCM19237_1864</name>
</gene>
<dbReference type="PANTHER" id="PTHR30289:SF1">
    <property type="entry name" value="PEBP (PHOSPHATIDYLETHANOLAMINE-BINDING PROTEIN) FAMILY PROTEIN"/>
    <property type="match status" value="1"/>
</dbReference>
<dbReference type="SUPFAM" id="SSF49777">
    <property type="entry name" value="PEBP-like"/>
    <property type="match status" value="1"/>
</dbReference>
<evidence type="ECO:0000256" key="1">
    <source>
        <dbReference type="SAM" id="SignalP"/>
    </source>
</evidence>
<evidence type="ECO:0000313" key="2">
    <source>
        <dbReference type="EMBL" id="GAL06219.1"/>
    </source>
</evidence>
<dbReference type="NCBIfam" id="TIGR00481">
    <property type="entry name" value="YbhB/YbcL family Raf kinase inhibitor-like protein"/>
    <property type="match status" value="1"/>
</dbReference>
<dbReference type="PANTHER" id="PTHR30289">
    <property type="entry name" value="UNCHARACTERIZED PROTEIN YBCL-RELATED"/>
    <property type="match status" value="1"/>
</dbReference>
<dbReference type="Pfam" id="PF01161">
    <property type="entry name" value="PBP"/>
    <property type="match status" value="1"/>
</dbReference>
<dbReference type="STRING" id="754436.JCM19237_1864"/>
<organism evidence="2 3">
    <name type="scientific">Photobacterium aphoticum</name>
    <dbReference type="NCBI Taxonomy" id="754436"/>
    <lineage>
        <taxon>Bacteria</taxon>
        <taxon>Pseudomonadati</taxon>
        <taxon>Pseudomonadota</taxon>
        <taxon>Gammaproteobacteria</taxon>
        <taxon>Vibrionales</taxon>
        <taxon>Vibrionaceae</taxon>
        <taxon>Photobacterium</taxon>
    </lineage>
</organism>
<dbReference type="Proteomes" id="UP000029227">
    <property type="component" value="Unassembled WGS sequence"/>
</dbReference>
<keyword evidence="1" id="KW-0732">Signal</keyword>
<dbReference type="Gene3D" id="3.90.280.10">
    <property type="entry name" value="PEBP-like"/>
    <property type="match status" value="1"/>
</dbReference>